<keyword evidence="5 10" id="KW-1133">Transmembrane helix</keyword>
<proteinExistence type="inferred from homology"/>
<evidence type="ECO:0000313" key="13">
    <source>
        <dbReference type="EMBL" id="MBD2182774.1"/>
    </source>
</evidence>
<dbReference type="Pfam" id="PF00672">
    <property type="entry name" value="HAMP"/>
    <property type="match status" value="1"/>
</dbReference>
<evidence type="ECO:0000256" key="7">
    <source>
        <dbReference type="ARBA" id="ARBA00023224"/>
    </source>
</evidence>
<evidence type="ECO:0000256" key="4">
    <source>
        <dbReference type="ARBA" id="ARBA00022692"/>
    </source>
</evidence>
<dbReference type="PANTHER" id="PTHR32089:SF120">
    <property type="entry name" value="METHYL-ACCEPTING CHEMOTAXIS PROTEIN TLPQ"/>
    <property type="match status" value="1"/>
</dbReference>
<dbReference type="CDD" id="cd06225">
    <property type="entry name" value="HAMP"/>
    <property type="match status" value="1"/>
</dbReference>
<keyword evidence="6 10" id="KW-0472">Membrane</keyword>
<evidence type="ECO:0000259" key="12">
    <source>
        <dbReference type="PROSITE" id="PS50885"/>
    </source>
</evidence>
<accession>A0A926VHL0</accession>
<evidence type="ECO:0000313" key="14">
    <source>
        <dbReference type="Proteomes" id="UP000641646"/>
    </source>
</evidence>
<dbReference type="InterPro" id="IPR003660">
    <property type="entry name" value="HAMP_dom"/>
</dbReference>
<dbReference type="Pfam" id="PF02743">
    <property type="entry name" value="dCache_1"/>
    <property type="match status" value="1"/>
</dbReference>
<evidence type="ECO:0000256" key="3">
    <source>
        <dbReference type="ARBA" id="ARBA00022500"/>
    </source>
</evidence>
<dbReference type="Pfam" id="PF00015">
    <property type="entry name" value="MCPsignal"/>
    <property type="match status" value="1"/>
</dbReference>
<keyword evidence="2" id="KW-1003">Cell membrane</keyword>
<dbReference type="Gene3D" id="1.10.8.500">
    <property type="entry name" value="HAMP domain in histidine kinase"/>
    <property type="match status" value="1"/>
</dbReference>
<dbReference type="PRINTS" id="PR00260">
    <property type="entry name" value="CHEMTRNSDUCR"/>
</dbReference>
<dbReference type="Gene3D" id="1.10.287.950">
    <property type="entry name" value="Methyl-accepting chemotaxis protein"/>
    <property type="match status" value="1"/>
</dbReference>
<dbReference type="InterPro" id="IPR004089">
    <property type="entry name" value="MCPsignal_dom"/>
</dbReference>
<feature type="transmembrane region" description="Helical" evidence="10">
    <location>
        <begin position="350"/>
        <end position="373"/>
    </location>
</feature>
<dbReference type="SUPFAM" id="SSF58104">
    <property type="entry name" value="Methyl-accepting chemotaxis protein (MCP) signaling domain"/>
    <property type="match status" value="1"/>
</dbReference>
<keyword evidence="3" id="KW-0145">Chemotaxis</keyword>
<dbReference type="Gene3D" id="3.30.450.20">
    <property type="entry name" value="PAS domain"/>
    <property type="match status" value="1"/>
</dbReference>
<dbReference type="PROSITE" id="PS50885">
    <property type="entry name" value="HAMP"/>
    <property type="match status" value="1"/>
</dbReference>
<dbReference type="GO" id="GO:0004888">
    <property type="term" value="F:transmembrane signaling receptor activity"/>
    <property type="evidence" value="ECO:0007669"/>
    <property type="project" value="InterPro"/>
</dbReference>
<evidence type="ECO:0000256" key="8">
    <source>
        <dbReference type="ARBA" id="ARBA00029447"/>
    </source>
</evidence>
<evidence type="ECO:0000256" key="5">
    <source>
        <dbReference type="ARBA" id="ARBA00022989"/>
    </source>
</evidence>
<dbReference type="RefSeq" id="WP_190465824.1">
    <property type="nucleotide sequence ID" value="NZ_JACJPW010000042.1"/>
</dbReference>
<reference evidence="13" key="1">
    <citation type="journal article" date="2015" name="ISME J.">
        <title>Draft Genome Sequence of Streptomyces incarnatus NRRL8089, which Produces the Nucleoside Antibiotic Sinefungin.</title>
        <authorList>
            <person name="Oshima K."/>
            <person name="Hattori M."/>
            <person name="Shimizu H."/>
            <person name="Fukuda K."/>
            <person name="Nemoto M."/>
            <person name="Inagaki K."/>
            <person name="Tamura T."/>
        </authorList>
    </citation>
    <scope>NUCLEOTIDE SEQUENCE</scope>
    <source>
        <strain evidence="13">FACHB-1375</strain>
    </source>
</reference>
<comment type="similarity">
    <text evidence="8">Belongs to the methyl-accepting chemotaxis (MCP) protein family.</text>
</comment>
<sequence length="708" mass="77674">MISSKEAAPTSLKFRLRTALVVPFVLQIVTAVGLVGYLSFYNGQKAVNDLVLRLQNETSSRINQHLDTLLATPAQVNQINVDDYKTGNLNLLDYERTWRQFYSQMKTFKSLNYIGFGRPQGSEYVGVGREADGRLYAAMMQSSYKGRSKRYDLDSQGNPTRVTQEEAFEYVDDSSFTDAVKAGKPVWAEITYWTDKPDVVTISCSYPVYDKSGNLVGVIGTELFLPQLNTFLQNLKVSPSGKIFILERDGLVVATSTSEKSYQIKQGKPERLNVLEIKDPLIQATAQQLIDRFGNFRQIRNTQQIKFNLNNKPQFVQVLPWQDELGLDWLIVVVIPESDFMGQINDNTRITILLCLLALAVAIVVAILTANWITRPLNRIAKASSEMAQGNFNQRVASSQIIELSKLANSFNSMAEQLKNSFDKLNDVIVQANQVGMKVTSSTRQIATAGKQLEATFVQQAASTKEVKASATSIAGTSGELAKTMEDIAQKAQATAASATNSQASLTQMADAMNQLATSTTSISSRLGIMNEKANNINSVVSKIAQVADRINLISLNAGIEAVKAGEYGAGFTVVATEVKRLADSTSLASQEIEEMAKEIQLSVSKGVAEMDKFSQQVSHHIEQVERISGEIASVISQVQSLTPQFEKVSHNMEGQFEGAQQISNSISHLSEASQQTVASLQQTNQVLEQLNDTALLLQGIISTKVNS</sequence>
<evidence type="ECO:0000256" key="2">
    <source>
        <dbReference type="ARBA" id="ARBA00022475"/>
    </source>
</evidence>
<evidence type="ECO:0000259" key="11">
    <source>
        <dbReference type="PROSITE" id="PS50111"/>
    </source>
</evidence>
<dbReference type="GO" id="GO:0007165">
    <property type="term" value="P:signal transduction"/>
    <property type="evidence" value="ECO:0007669"/>
    <property type="project" value="UniProtKB-KW"/>
</dbReference>
<dbReference type="Proteomes" id="UP000641646">
    <property type="component" value="Unassembled WGS sequence"/>
</dbReference>
<dbReference type="AlphaFoldDB" id="A0A926VHL0"/>
<gene>
    <name evidence="13" type="ORF">H6G03_17175</name>
</gene>
<name>A0A926VHL0_9CYAN</name>
<dbReference type="GO" id="GO:0006935">
    <property type="term" value="P:chemotaxis"/>
    <property type="evidence" value="ECO:0007669"/>
    <property type="project" value="UniProtKB-KW"/>
</dbReference>
<evidence type="ECO:0000256" key="10">
    <source>
        <dbReference type="SAM" id="Phobius"/>
    </source>
</evidence>
<dbReference type="SMART" id="SM00304">
    <property type="entry name" value="HAMP"/>
    <property type="match status" value="1"/>
</dbReference>
<feature type="domain" description="HAMP" evidence="12">
    <location>
        <begin position="371"/>
        <end position="423"/>
    </location>
</feature>
<keyword evidence="4 10" id="KW-0812">Transmembrane</keyword>
<dbReference type="InterPro" id="IPR004090">
    <property type="entry name" value="Chemotax_Me-accpt_rcpt"/>
</dbReference>
<evidence type="ECO:0000256" key="6">
    <source>
        <dbReference type="ARBA" id="ARBA00023136"/>
    </source>
</evidence>
<keyword evidence="14" id="KW-1185">Reference proteome</keyword>
<evidence type="ECO:0000256" key="9">
    <source>
        <dbReference type="PROSITE-ProRule" id="PRU00284"/>
    </source>
</evidence>
<protein>
    <submittedName>
        <fullName evidence="13">HAMP domain-containing protein</fullName>
    </submittedName>
</protein>
<keyword evidence="7 9" id="KW-0807">Transducer</keyword>
<reference evidence="13" key="2">
    <citation type="submission" date="2020-08" db="EMBL/GenBank/DDBJ databases">
        <authorList>
            <person name="Chen M."/>
            <person name="Teng W."/>
            <person name="Zhao L."/>
            <person name="Hu C."/>
            <person name="Zhou Y."/>
            <person name="Han B."/>
            <person name="Song L."/>
            <person name="Shu W."/>
        </authorList>
    </citation>
    <scope>NUCLEOTIDE SEQUENCE</scope>
    <source>
        <strain evidence="13">FACHB-1375</strain>
    </source>
</reference>
<dbReference type="PANTHER" id="PTHR32089">
    <property type="entry name" value="METHYL-ACCEPTING CHEMOTAXIS PROTEIN MCPB"/>
    <property type="match status" value="1"/>
</dbReference>
<dbReference type="SMART" id="SM00283">
    <property type="entry name" value="MA"/>
    <property type="match status" value="1"/>
</dbReference>
<dbReference type="GO" id="GO:0005886">
    <property type="term" value="C:plasma membrane"/>
    <property type="evidence" value="ECO:0007669"/>
    <property type="project" value="UniProtKB-SubCell"/>
</dbReference>
<feature type="transmembrane region" description="Helical" evidence="10">
    <location>
        <begin position="20"/>
        <end position="40"/>
    </location>
</feature>
<dbReference type="InterPro" id="IPR033479">
    <property type="entry name" value="dCache_1"/>
</dbReference>
<dbReference type="EMBL" id="JACJPW010000042">
    <property type="protein sequence ID" value="MBD2182774.1"/>
    <property type="molecule type" value="Genomic_DNA"/>
</dbReference>
<organism evidence="13 14">
    <name type="scientific">Aerosakkonema funiforme FACHB-1375</name>
    <dbReference type="NCBI Taxonomy" id="2949571"/>
    <lineage>
        <taxon>Bacteria</taxon>
        <taxon>Bacillati</taxon>
        <taxon>Cyanobacteriota</taxon>
        <taxon>Cyanophyceae</taxon>
        <taxon>Oscillatoriophycideae</taxon>
        <taxon>Aerosakkonematales</taxon>
        <taxon>Aerosakkonemataceae</taxon>
        <taxon>Aerosakkonema</taxon>
    </lineage>
</organism>
<evidence type="ECO:0000256" key="1">
    <source>
        <dbReference type="ARBA" id="ARBA00004651"/>
    </source>
</evidence>
<feature type="domain" description="Methyl-accepting transducer" evidence="11">
    <location>
        <begin position="435"/>
        <end position="671"/>
    </location>
</feature>
<comment type="caution">
    <text evidence="13">The sequence shown here is derived from an EMBL/GenBank/DDBJ whole genome shotgun (WGS) entry which is preliminary data.</text>
</comment>
<dbReference type="PROSITE" id="PS50111">
    <property type="entry name" value="CHEMOTAXIS_TRANSDUC_2"/>
    <property type="match status" value="1"/>
</dbReference>
<comment type="subcellular location">
    <subcellularLocation>
        <location evidence="1">Cell membrane</location>
        <topology evidence="1">Multi-pass membrane protein</topology>
    </subcellularLocation>
</comment>